<feature type="region of interest" description="Disordered" evidence="1">
    <location>
        <begin position="75"/>
        <end position="208"/>
    </location>
</feature>
<evidence type="ECO:0000256" key="1">
    <source>
        <dbReference type="SAM" id="MobiDB-lite"/>
    </source>
</evidence>
<organism evidence="2">
    <name type="scientific">Auxenochlorella protothecoides</name>
    <name type="common">Green microalga</name>
    <name type="synonym">Chlorella protothecoides</name>
    <dbReference type="NCBI Taxonomy" id="3075"/>
    <lineage>
        <taxon>Eukaryota</taxon>
        <taxon>Viridiplantae</taxon>
        <taxon>Chlorophyta</taxon>
        <taxon>core chlorophytes</taxon>
        <taxon>Trebouxiophyceae</taxon>
        <taxon>Chlorellales</taxon>
        <taxon>Chlorellaceae</taxon>
        <taxon>Auxenochlorella</taxon>
    </lineage>
</organism>
<name>A0A1D1ZNX8_AUXPR</name>
<reference evidence="2" key="1">
    <citation type="submission" date="2015-08" db="EMBL/GenBank/DDBJ databases">
        <authorList>
            <person name="Babu N.S."/>
            <person name="Beckwith C.J."/>
            <person name="Beseler K.G."/>
            <person name="Brison A."/>
            <person name="Carone J.V."/>
            <person name="Caskin T.P."/>
            <person name="Diamond M."/>
            <person name="Durham M.E."/>
            <person name="Foxe J.M."/>
            <person name="Go M."/>
            <person name="Henderson B.A."/>
            <person name="Jones I.B."/>
            <person name="McGettigan J.A."/>
            <person name="Micheletti S.J."/>
            <person name="Nasrallah M.E."/>
            <person name="Ortiz D."/>
            <person name="Piller C.R."/>
            <person name="Privatt S.R."/>
            <person name="Schneider S.L."/>
            <person name="Sharp S."/>
            <person name="Smith T.C."/>
            <person name="Stanton J.D."/>
            <person name="Ullery H.E."/>
            <person name="Wilson R.J."/>
            <person name="Serrano M.G."/>
            <person name="Buck G."/>
            <person name="Lee V."/>
            <person name="Wang Y."/>
            <person name="Carvalho R."/>
            <person name="Voegtly L."/>
            <person name="Shi R."/>
            <person name="Duckworth R."/>
            <person name="Johnson A."/>
            <person name="Loviza R."/>
            <person name="Walstead R."/>
            <person name="Shah Z."/>
            <person name="Kiflezghi M."/>
            <person name="Wade K."/>
            <person name="Ball S.L."/>
            <person name="Bradley K.W."/>
            <person name="Asai D.J."/>
            <person name="Bowman C.A."/>
            <person name="Russell D.A."/>
            <person name="Pope W.H."/>
            <person name="Jacobs-Sera D."/>
            <person name="Hendrix R.W."/>
            <person name="Hatfull G.F."/>
        </authorList>
    </citation>
    <scope>NUCLEOTIDE SEQUENCE</scope>
</reference>
<sequence>RARLRCPRWWRVSWCFFREGGVEREGVPAAQLPLHFMARFLGRGRRGPCPHPPQGQRGCTTPLSRPIPLFLHCTEERAPAQGPPGTLRLRESRRGRRRVPPPHAVQRPGHGPGPQPGARGGGGGPGWRLWRGPGVPGGGARLPRRQHGTAARARPAGQRPRDPGTDPGARGALPAGPAGGPDARGTGRRPARRARRRTGPAPRVGQPLCRAGPLCCLRGGAGPRPADPRRRPVCAARRAARLWFRRPGVRRRAVAGGAARGTAGRSPAGAAPGHVLLRGAEQRRADVQPCRAFPGGHRALDPRRRGHAAGRRRGPGEGGGREGPFCHAGRAVAGVLGQDALPGRRPALKGGVEDPRRGRHANASCMVHCPVAAPAMDSCEGGATLIRTPDL</sequence>
<feature type="compositionally biased region" description="Basic residues" evidence="1">
    <location>
        <begin position="186"/>
        <end position="198"/>
    </location>
</feature>
<feature type="compositionally biased region" description="Low complexity" evidence="1">
    <location>
        <begin position="148"/>
        <end position="158"/>
    </location>
</feature>
<feature type="compositionally biased region" description="Low complexity" evidence="1">
    <location>
        <begin position="166"/>
        <end position="184"/>
    </location>
</feature>
<feature type="region of interest" description="Disordered" evidence="1">
    <location>
        <begin position="291"/>
        <end position="324"/>
    </location>
</feature>
<feature type="compositionally biased region" description="Basic residues" evidence="1">
    <location>
        <begin position="304"/>
        <end position="313"/>
    </location>
</feature>
<feature type="compositionally biased region" description="Basic residues" evidence="1">
    <location>
        <begin position="91"/>
        <end position="100"/>
    </location>
</feature>
<dbReference type="EMBL" id="GDKF01009994">
    <property type="protein sequence ID" value="JAT68628.1"/>
    <property type="molecule type" value="Transcribed_RNA"/>
</dbReference>
<evidence type="ECO:0000313" key="2">
    <source>
        <dbReference type="EMBL" id="JAT68628.1"/>
    </source>
</evidence>
<feature type="non-terminal residue" evidence="2">
    <location>
        <position position="391"/>
    </location>
</feature>
<gene>
    <name evidence="2" type="ORF">g.5755</name>
</gene>
<proteinExistence type="predicted"/>
<dbReference type="AlphaFoldDB" id="A0A1D1ZNX8"/>
<protein>
    <submittedName>
        <fullName evidence="2">Uncharacterized protein</fullName>
    </submittedName>
</protein>
<feature type="non-terminal residue" evidence="2">
    <location>
        <position position="1"/>
    </location>
</feature>
<accession>A0A1D1ZNX8</accession>